<dbReference type="OrthoDB" id="7062363at2"/>
<dbReference type="RefSeq" id="WP_084234873.1">
    <property type="nucleotide sequence ID" value="NZ_FWXW01000005.1"/>
</dbReference>
<dbReference type="Pfam" id="PF11391">
    <property type="entry name" value="DUF2798"/>
    <property type="match status" value="2"/>
</dbReference>
<gene>
    <name evidence="2" type="ORF">SAMN02745168_2208</name>
</gene>
<feature type="transmembrane region" description="Helical" evidence="1">
    <location>
        <begin position="9"/>
        <end position="26"/>
    </location>
</feature>
<evidence type="ECO:0000256" key="1">
    <source>
        <dbReference type="SAM" id="Phobius"/>
    </source>
</evidence>
<feature type="transmembrane region" description="Helical" evidence="1">
    <location>
        <begin position="38"/>
        <end position="61"/>
    </location>
</feature>
<feature type="transmembrane region" description="Helical" evidence="1">
    <location>
        <begin position="82"/>
        <end position="107"/>
    </location>
</feature>
<dbReference type="InterPro" id="IPR021529">
    <property type="entry name" value="DUF2798"/>
</dbReference>
<evidence type="ECO:0000313" key="3">
    <source>
        <dbReference type="Proteomes" id="UP000192790"/>
    </source>
</evidence>
<protein>
    <recommendedName>
        <fullName evidence="4">DUF2798 domain-containing protein</fullName>
    </recommendedName>
</protein>
<dbReference type="EMBL" id="FWXW01000005">
    <property type="protein sequence ID" value="SMC72446.1"/>
    <property type="molecule type" value="Genomic_DNA"/>
</dbReference>
<accession>A0A1W2BHT3</accession>
<sequence>MPKTKAQKILFSVLMSFVMVYGMEVYNSAILHRGLTNALFLLPMGEVLILMAVVMGLETFIGGPLARRLAFGLIDPSKDRPIAVILAIQIMTVCIMCPIMSLVATIAFKGGLDPQAAAIWVQTVAINFPMALCWQLFIAGPLVRRIVGYSLSPHTNKKML</sequence>
<organism evidence="2 3">
    <name type="scientific">Papillibacter cinnamivorans DSM 12816</name>
    <dbReference type="NCBI Taxonomy" id="1122930"/>
    <lineage>
        <taxon>Bacteria</taxon>
        <taxon>Bacillati</taxon>
        <taxon>Bacillota</taxon>
        <taxon>Clostridia</taxon>
        <taxon>Eubacteriales</taxon>
        <taxon>Oscillospiraceae</taxon>
        <taxon>Papillibacter</taxon>
    </lineage>
</organism>
<dbReference type="AlphaFoldDB" id="A0A1W2BHT3"/>
<dbReference type="Proteomes" id="UP000192790">
    <property type="component" value="Unassembled WGS sequence"/>
</dbReference>
<keyword evidence="3" id="KW-1185">Reference proteome</keyword>
<evidence type="ECO:0008006" key="4">
    <source>
        <dbReference type="Google" id="ProtNLM"/>
    </source>
</evidence>
<name>A0A1W2BHT3_9FIRM</name>
<evidence type="ECO:0000313" key="2">
    <source>
        <dbReference type="EMBL" id="SMC72446.1"/>
    </source>
</evidence>
<keyword evidence="1" id="KW-0812">Transmembrane</keyword>
<proteinExistence type="predicted"/>
<reference evidence="2 3" key="1">
    <citation type="submission" date="2017-04" db="EMBL/GenBank/DDBJ databases">
        <authorList>
            <person name="Afonso C.L."/>
            <person name="Miller P.J."/>
            <person name="Scott M.A."/>
            <person name="Spackman E."/>
            <person name="Goraichik I."/>
            <person name="Dimitrov K.M."/>
            <person name="Suarez D.L."/>
            <person name="Swayne D.E."/>
        </authorList>
    </citation>
    <scope>NUCLEOTIDE SEQUENCE [LARGE SCALE GENOMIC DNA]</scope>
    <source>
        <strain evidence="2 3">DSM 12816</strain>
    </source>
</reference>
<keyword evidence="1" id="KW-1133">Transmembrane helix</keyword>
<feature type="transmembrane region" description="Helical" evidence="1">
    <location>
        <begin position="119"/>
        <end position="143"/>
    </location>
</feature>
<dbReference type="STRING" id="1122930.SAMN02745168_2208"/>
<keyword evidence="1" id="KW-0472">Membrane</keyword>